<feature type="non-terminal residue" evidence="2">
    <location>
        <position position="161"/>
    </location>
</feature>
<evidence type="ECO:0000313" key="3">
    <source>
        <dbReference type="Proteomes" id="UP000231538"/>
    </source>
</evidence>
<name>A0A2M7UZQ2_9BACT</name>
<feature type="transmembrane region" description="Helical" evidence="1">
    <location>
        <begin position="33"/>
        <end position="53"/>
    </location>
</feature>
<keyword evidence="1" id="KW-0472">Membrane</keyword>
<gene>
    <name evidence="2" type="ORF">COX89_01595</name>
</gene>
<dbReference type="EMBL" id="PFPC01000044">
    <property type="protein sequence ID" value="PIZ89444.1"/>
    <property type="molecule type" value="Genomic_DNA"/>
</dbReference>
<dbReference type="AlphaFoldDB" id="A0A2M7UZQ2"/>
<organism evidence="2 3">
    <name type="scientific">Candidatus Nealsonbacteria bacterium CG_4_10_14_0_2_um_filter_37_10</name>
    <dbReference type="NCBI Taxonomy" id="1974679"/>
    <lineage>
        <taxon>Bacteria</taxon>
        <taxon>Candidatus Nealsoniibacteriota</taxon>
    </lineage>
</organism>
<comment type="caution">
    <text evidence="2">The sequence shown here is derived from an EMBL/GenBank/DDBJ whole genome shotgun (WGS) entry which is preliminary data.</text>
</comment>
<keyword evidence="1" id="KW-0812">Transmembrane</keyword>
<proteinExistence type="predicted"/>
<accession>A0A2M7UZQ2</accession>
<dbReference type="Proteomes" id="UP000231538">
    <property type="component" value="Unassembled WGS sequence"/>
</dbReference>
<feature type="non-terminal residue" evidence="2">
    <location>
        <position position="1"/>
    </location>
</feature>
<reference evidence="3" key="1">
    <citation type="submission" date="2017-09" db="EMBL/GenBank/DDBJ databases">
        <title>Depth-based differentiation of microbial function through sediment-hosted aquifers and enrichment of novel symbionts in the deep terrestrial subsurface.</title>
        <authorList>
            <person name="Probst A.J."/>
            <person name="Ladd B."/>
            <person name="Jarett J.K."/>
            <person name="Geller-Mcgrath D.E."/>
            <person name="Sieber C.M.K."/>
            <person name="Emerson J.B."/>
            <person name="Anantharaman K."/>
            <person name="Thomas B.C."/>
            <person name="Malmstrom R."/>
            <person name="Stieglmeier M."/>
            <person name="Klingl A."/>
            <person name="Woyke T."/>
            <person name="Ryan C.M."/>
            <person name="Banfield J.F."/>
        </authorList>
    </citation>
    <scope>NUCLEOTIDE SEQUENCE [LARGE SCALE GENOMIC DNA]</scope>
</reference>
<evidence type="ECO:0000313" key="2">
    <source>
        <dbReference type="EMBL" id="PIZ89444.1"/>
    </source>
</evidence>
<keyword evidence="1" id="KW-1133">Transmembrane helix</keyword>
<evidence type="ECO:0000256" key="1">
    <source>
        <dbReference type="SAM" id="Phobius"/>
    </source>
</evidence>
<sequence length="161" mass="17041">IGETLKTAFGKIGAGMQHVSNVGLPMIRTLLKIGAAITAVGTAAATAGAILTYKFGKSLFGIGETFYLVETALEGVLKSRERVEQISAWAARYAAVYPAMYADIMNAMKGMAMMPALKPMFLKGATEEFEKMMKIVQGLAAIDPFQGVQGALFALREALGG</sequence>
<protein>
    <submittedName>
        <fullName evidence="2">Uncharacterized protein</fullName>
    </submittedName>
</protein>